<evidence type="ECO:0000256" key="5">
    <source>
        <dbReference type="ARBA" id="ARBA00023237"/>
    </source>
</evidence>
<proteinExistence type="inferred from homology"/>
<dbReference type="InterPro" id="IPR011990">
    <property type="entry name" value="TPR-like_helical_dom_sf"/>
</dbReference>
<keyword evidence="5" id="KW-0998">Cell outer membrane</keyword>
<accession>A0ABU5HSP9</accession>
<evidence type="ECO:0000256" key="4">
    <source>
        <dbReference type="ARBA" id="ARBA00023136"/>
    </source>
</evidence>
<dbReference type="RefSeq" id="WP_258980068.1">
    <property type="nucleotide sequence ID" value="NZ_JARZAK010000010.1"/>
</dbReference>
<reference evidence="9 10" key="1">
    <citation type="submission" date="2023-04" db="EMBL/GenBank/DDBJ databases">
        <title>Bacteroides pacosi sp. nov., isolated from the fecal material of an alpaca.</title>
        <authorList>
            <person name="Miller S."/>
            <person name="Hendry M."/>
            <person name="King J."/>
            <person name="Sankaranarayanan K."/>
            <person name="Lawson P.A."/>
        </authorList>
    </citation>
    <scope>NUCLEOTIDE SEQUENCE [LARGE SCALE GENOMIC DNA]</scope>
    <source>
        <strain evidence="9 10">A2-P53</strain>
    </source>
</reference>
<gene>
    <name evidence="9" type="ORF">QHG74_15965</name>
</gene>
<dbReference type="SUPFAM" id="SSF48452">
    <property type="entry name" value="TPR-like"/>
    <property type="match status" value="1"/>
</dbReference>
<evidence type="ECO:0000313" key="10">
    <source>
        <dbReference type="Proteomes" id="UP001292913"/>
    </source>
</evidence>
<protein>
    <submittedName>
        <fullName evidence="9">RagB/SusD family nutrient uptake outer membrane protein</fullName>
    </submittedName>
</protein>
<evidence type="ECO:0000256" key="6">
    <source>
        <dbReference type="SAM" id="SignalP"/>
    </source>
</evidence>
<name>A0ABU5HSP9_9BACE</name>
<comment type="similarity">
    <text evidence="2">Belongs to the SusD family.</text>
</comment>
<evidence type="ECO:0000256" key="3">
    <source>
        <dbReference type="ARBA" id="ARBA00022729"/>
    </source>
</evidence>
<dbReference type="Pfam" id="PF14322">
    <property type="entry name" value="SusD-like_3"/>
    <property type="match status" value="1"/>
</dbReference>
<dbReference type="Gene3D" id="1.25.40.390">
    <property type="match status" value="1"/>
</dbReference>
<feature type="domain" description="RagB/SusD" evidence="7">
    <location>
        <begin position="291"/>
        <end position="569"/>
    </location>
</feature>
<feature type="chain" id="PRO_5046118923" evidence="6">
    <location>
        <begin position="22"/>
        <end position="569"/>
    </location>
</feature>
<dbReference type="EMBL" id="JARZAK010000010">
    <property type="protein sequence ID" value="MDY7259212.1"/>
    <property type="molecule type" value="Genomic_DNA"/>
</dbReference>
<dbReference type="InterPro" id="IPR033985">
    <property type="entry name" value="SusD-like_N"/>
</dbReference>
<evidence type="ECO:0000259" key="7">
    <source>
        <dbReference type="Pfam" id="PF07980"/>
    </source>
</evidence>
<dbReference type="Proteomes" id="UP001292913">
    <property type="component" value="Unassembled WGS sequence"/>
</dbReference>
<comment type="subcellular location">
    <subcellularLocation>
        <location evidence="1">Cell outer membrane</location>
    </subcellularLocation>
</comment>
<keyword evidence="4" id="KW-0472">Membrane</keyword>
<dbReference type="InterPro" id="IPR012944">
    <property type="entry name" value="SusD_RagB_dom"/>
</dbReference>
<dbReference type="Pfam" id="PF07980">
    <property type="entry name" value="SusD_RagB"/>
    <property type="match status" value="1"/>
</dbReference>
<keyword evidence="3 6" id="KW-0732">Signal</keyword>
<keyword evidence="10" id="KW-1185">Reference proteome</keyword>
<evidence type="ECO:0000313" key="9">
    <source>
        <dbReference type="EMBL" id="MDY7259212.1"/>
    </source>
</evidence>
<comment type="caution">
    <text evidence="9">The sequence shown here is derived from an EMBL/GenBank/DDBJ whole genome shotgun (WGS) entry which is preliminary data.</text>
</comment>
<evidence type="ECO:0000256" key="1">
    <source>
        <dbReference type="ARBA" id="ARBA00004442"/>
    </source>
</evidence>
<feature type="signal peptide" evidence="6">
    <location>
        <begin position="1"/>
        <end position="21"/>
    </location>
</feature>
<evidence type="ECO:0000256" key="2">
    <source>
        <dbReference type="ARBA" id="ARBA00006275"/>
    </source>
</evidence>
<sequence>MKTYKKALLLLSFGMTLNSCLDLDPQDQLADGNLWGSASDFEYFANNFYGWTRDFSTAVYDAPHSDTRSDLMTSNTINEYSHGNNSIPTSDGNYTSNYAHIRRCNLLLKNAASYSGAESISRYVAEAKFFRAYCYFDLVQLYGNVIWTAEPLDINSPELRTTRNDRGEIIDYIIKDLQEAAPELPETIGTEDAGKISRWGAYAFLSRVALYEGTWQKFRNNETRGKSLLAIAADAAKKVIDSKQYELFKPAALGEMAYKYLFTLENVQSNPANLTKSDNKEYIFSRRHDETIAPIGKNITHNCLKNVQYISRKFVNLYLCSDGLPIDKSDLSRYAKMNTEFQNRDNRMKNSLLANGTVYWANKDAECRIDWKGLEGEDAQHAMTCDVRSGSGYQNQKWCAERKVKDELEGYDYPIIRYAEVLLNYAEAIYERDGKISDSDLNLSLNLVRKRINTEMPELSNDFVEDNNLDMREEIRRERTVELYNEGFRIDDLKRWNEAITEMPKDILGIKWEGTEFETAWHNASSMARNEEGCLIMESGRAWGSKNDLYPLPADQIQLNPNLGQNPGW</sequence>
<organism evidence="9 10">
    <name type="scientific">Bacteroides vicugnae</name>
    <dbReference type="NCBI Taxonomy" id="3037989"/>
    <lineage>
        <taxon>Bacteria</taxon>
        <taxon>Pseudomonadati</taxon>
        <taxon>Bacteroidota</taxon>
        <taxon>Bacteroidia</taxon>
        <taxon>Bacteroidales</taxon>
        <taxon>Bacteroidaceae</taxon>
        <taxon>Bacteroides</taxon>
    </lineage>
</organism>
<feature type="domain" description="SusD-like N-terminal" evidence="8">
    <location>
        <begin position="72"/>
        <end position="210"/>
    </location>
</feature>
<evidence type="ECO:0000259" key="8">
    <source>
        <dbReference type="Pfam" id="PF14322"/>
    </source>
</evidence>